<proteinExistence type="predicted"/>
<feature type="transmembrane region" description="Helical" evidence="1">
    <location>
        <begin position="81"/>
        <end position="98"/>
    </location>
</feature>
<evidence type="ECO:0000256" key="1">
    <source>
        <dbReference type="SAM" id="Phobius"/>
    </source>
</evidence>
<keyword evidence="1" id="KW-1133">Transmembrane helix</keyword>
<sequence>MVFGANKFLLFFVPPPPSHPAAQLFMQGMFGSYLAGFTGLIEITGGILLLISRVRFLGLLLLMPVVVNIIIYHIAYDNPGNMIWIELGLLYLGLSYLYKKQFLTLITIR</sequence>
<gene>
    <name evidence="2" type="ORF">CHU92_03235</name>
</gene>
<keyword evidence="1" id="KW-0472">Membrane</keyword>
<evidence type="ECO:0008006" key="4">
    <source>
        <dbReference type="Google" id="ProtNLM"/>
    </source>
</evidence>
<evidence type="ECO:0000313" key="3">
    <source>
        <dbReference type="Proteomes" id="UP000216605"/>
    </source>
</evidence>
<name>A0A255ZQ80_9FLAO</name>
<accession>A0A255ZQ80</accession>
<dbReference type="AlphaFoldDB" id="A0A255ZQ80"/>
<protein>
    <recommendedName>
        <fullName evidence="4">DoxX family protein</fullName>
    </recommendedName>
</protein>
<feature type="transmembrane region" description="Helical" evidence="1">
    <location>
        <begin position="30"/>
        <end position="51"/>
    </location>
</feature>
<reference evidence="2 3" key="1">
    <citation type="submission" date="2017-07" db="EMBL/GenBank/DDBJ databases">
        <title>Flavobacterium cyanobacteriorum sp. nov., isolated from cyanobacterial aggregates in a eutrophic lake.</title>
        <authorList>
            <person name="Cai H."/>
        </authorList>
    </citation>
    <scope>NUCLEOTIDE SEQUENCE [LARGE SCALE GENOMIC DNA]</scope>
    <source>
        <strain evidence="2 3">TH021</strain>
    </source>
</reference>
<dbReference type="EMBL" id="NOXV01000175">
    <property type="protein sequence ID" value="OYQ43552.1"/>
    <property type="molecule type" value="Genomic_DNA"/>
</dbReference>
<dbReference type="Proteomes" id="UP000216605">
    <property type="component" value="Unassembled WGS sequence"/>
</dbReference>
<organism evidence="2 3">
    <name type="scientific">Flavobacterium cyanobacteriorum</name>
    <dbReference type="NCBI Taxonomy" id="2022802"/>
    <lineage>
        <taxon>Bacteria</taxon>
        <taxon>Pseudomonadati</taxon>
        <taxon>Bacteroidota</taxon>
        <taxon>Flavobacteriia</taxon>
        <taxon>Flavobacteriales</taxon>
        <taxon>Flavobacteriaceae</taxon>
        <taxon>Flavobacterium</taxon>
    </lineage>
</organism>
<feature type="transmembrane region" description="Helical" evidence="1">
    <location>
        <begin position="56"/>
        <end position="75"/>
    </location>
</feature>
<comment type="caution">
    <text evidence="2">The sequence shown here is derived from an EMBL/GenBank/DDBJ whole genome shotgun (WGS) entry which is preliminary data.</text>
</comment>
<keyword evidence="1" id="KW-0812">Transmembrane</keyword>
<keyword evidence="3" id="KW-1185">Reference proteome</keyword>
<evidence type="ECO:0000313" key="2">
    <source>
        <dbReference type="EMBL" id="OYQ43552.1"/>
    </source>
</evidence>